<keyword evidence="2" id="KW-1133">Transmembrane helix</keyword>
<accession>A0ABQ2NG24</accession>
<protein>
    <recommendedName>
        <fullName evidence="5">ABC transporter permease</fullName>
    </recommendedName>
</protein>
<feature type="region of interest" description="Disordered" evidence="1">
    <location>
        <begin position="1"/>
        <end position="20"/>
    </location>
</feature>
<feature type="transmembrane region" description="Helical" evidence="2">
    <location>
        <begin position="76"/>
        <end position="96"/>
    </location>
</feature>
<gene>
    <name evidence="3" type="ORF">GCM10011584_31940</name>
</gene>
<feature type="transmembrane region" description="Helical" evidence="2">
    <location>
        <begin position="44"/>
        <end position="64"/>
    </location>
</feature>
<reference evidence="4" key="1">
    <citation type="journal article" date="2019" name="Int. J. Syst. Evol. Microbiol.">
        <title>The Global Catalogue of Microorganisms (GCM) 10K type strain sequencing project: providing services to taxonomists for standard genome sequencing and annotation.</title>
        <authorList>
            <consortium name="The Broad Institute Genomics Platform"/>
            <consortium name="The Broad Institute Genome Sequencing Center for Infectious Disease"/>
            <person name="Wu L."/>
            <person name="Ma J."/>
        </authorList>
    </citation>
    <scope>NUCLEOTIDE SEQUENCE [LARGE SCALE GENOMIC DNA]</scope>
    <source>
        <strain evidence="4">CGMCC 4.7371</strain>
    </source>
</reference>
<sequence length="262" mass="27748">MSHALDLTAPGGAHAADDNRDRRPSFGRLVGVELRKMADTKAGLWLLAVVAIVTVAVNGGVLIWGNRDDLGFSELLAMSGVPQSFLLPVLAILLVTQEWGQRTGLATFTLTPHRGRIVAAKLVAALGFVVGALVIAVAIAAVLTPLTGHGWDGVTVAWLGRVFLAIFLGALQGFAFGALLLSTAFAIVAYFAVPMVVSIVAQVWTSGTEKLQWIDFGTAKGILYDTAAPTGDQWGHLATATLLWVVVPFVAGIWRIQRTEVK</sequence>
<evidence type="ECO:0008006" key="5">
    <source>
        <dbReference type="Google" id="ProtNLM"/>
    </source>
</evidence>
<feature type="transmembrane region" description="Helical" evidence="2">
    <location>
        <begin position="117"/>
        <end position="143"/>
    </location>
</feature>
<organism evidence="3 4">
    <name type="scientific">Nocardioides phosphati</name>
    <dbReference type="NCBI Taxonomy" id="1867775"/>
    <lineage>
        <taxon>Bacteria</taxon>
        <taxon>Bacillati</taxon>
        <taxon>Actinomycetota</taxon>
        <taxon>Actinomycetes</taxon>
        <taxon>Propionibacteriales</taxon>
        <taxon>Nocardioidaceae</taxon>
        <taxon>Nocardioides</taxon>
    </lineage>
</organism>
<comment type="caution">
    <text evidence="3">The sequence shown here is derived from an EMBL/GenBank/DDBJ whole genome shotgun (WGS) entry which is preliminary data.</text>
</comment>
<dbReference type="Proteomes" id="UP000655410">
    <property type="component" value="Unassembled WGS sequence"/>
</dbReference>
<evidence type="ECO:0000256" key="2">
    <source>
        <dbReference type="SAM" id="Phobius"/>
    </source>
</evidence>
<evidence type="ECO:0000256" key="1">
    <source>
        <dbReference type="SAM" id="MobiDB-lite"/>
    </source>
</evidence>
<dbReference type="RefSeq" id="WP_188785030.1">
    <property type="nucleotide sequence ID" value="NZ_BMNI01000012.1"/>
</dbReference>
<proteinExistence type="predicted"/>
<dbReference type="EMBL" id="BMNI01000012">
    <property type="protein sequence ID" value="GGO93381.1"/>
    <property type="molecule type" value="Genomic_DNA"/>
</dbReference>
<keyword evidence="4" id="KW-1185">Reference proteome</keyword>
<evidence type="ECO:0000313" key="4">
    <source>
        <dbReference type="Proteomes" id="UP000655410"/>
    </source>
</evidence>
<evidence type="ECO:0000313" key="3">
    <source>
        <dbReference type="EMBL" id="GGO93381.1"/>
    </source>
</evidence>
<feature type="transmembrane region" description="Helical" evidence="2">
    <location>
        <begin position="234"/>
        <end position="254"/>
    </location>
</feature>
<feature type="transmembrane region" description="Helical" evidence="2">
    <location>
        <begin position="178"/>
        <end position="204"/>
    </location>
</feature>
<keyword evidence="2" id="KW-0472">Membrane</keyword>
<name>A0ABQ2NG24_9ACTN</name>
<keyword evidence="2" id="KW-0812">Transmembrane</keyword>
<feature type="transmembrane region" description="Helical" evidence="2">
    <location>
        <begin position="155"/>
        <end position="171"/>
    </location>
</feature>